<dbReference type="EMBL" id="JAWDGP010006429">
    <property type="protein sequence ID" value="KAK3741367.1"/>
    <property type="molecule type" value="Genomic_DNA"/>
</dbReference>
<keyword evidence="2" id="KW-0472">Membrane</keyword>
<keyword evidence="4" id="KW-1185">Reference proteome</keyword>
<name>A0AAE0YDT9_9GAST</name>
<sequence length="236" mass="25143">MKELGTGFVDCLSRHSHCGRKGPVFFPQHNTISIGVKVTGKSRIRLYNSHYPEPNNDALVAELLPRFFFYFSYSVPSLLSFTMIAWALVISAVLLSATDAATTASPSTSEVTSQAPTTGASTDGVSTAAPAVATTAVVPGSGATTAPTGPQVIPFGGKPSGGIGGGTGSGSGSGSGSGILNPFNNWNYYDPRYYYGSTTNNNNYNPYNSYYNNYGYYNPQQQLINFLFYGSIFDFF</sequence>
<feature type="region of interest" description="Disordered" evidence="1">
    <location>
        <begin position="105"/>
        <end position="125"/>
    </location>
</feature>
<feature type="transmembrane region" description="Helical" evidence="2">
    <location>
        <begin position="67"/>
        <end position="95"/>
    </location>
</feature>
<reference evidence="3" key="1">
    <citation type="journal article" date="2023" name="G3 (Bethesda)">
        <title>A reference genome for the long-term kleptoplast-retaining sea slug Elysia crispata morphotype clarki.</title>
        <authorList>
            <person name="Eastman K.E."/>
            <person name="Pendleton A.L."/>
            <person name="Shaikh M.A."/>
            <person name="Suttiyut T."/>
            <person name="Ogas R."/>
            <person name="Tomko P."/>
            <person name="Gavelis G."/>
            <person name="Widhalm J.R."/>
            <person name="Wisecaver J.H."/>
        </authorList>
    </citation>
    <scope>NUCLEOTIDE SEQUENCE</scope>
    <source>
        <strain evidence="3">ECLA1</strain>
    </source>
</reference>
<keyword evidence="2" id="KW-1133">Transmembrane helix</keyword>
<feature type="compositionally biased region" description="Polar residues" evidence="1">
    <location>
        <begin position="114"/>
        <end position="124"/>
    </location>
</feature>
<evidence type="ECO:0000313" key="3">
    <source>
        <dbReference type="EMBL" id="KAK3741367.1"/>
    </source>
</evidence>
<evidence type="ECO:0000256" key="1">
    <source>
        <dbReference type="SAM" id="MobiDB-lite"/>
    </source>
</evidence>
<organism evidence="3 4">
    <name type="scientific">Elysia crispata</name>
    <name type="common">lettuce slug</name>
    <dbReference type="NCBI Taxonomy" id="231223"/>
    <lineage>
        <taxon>Eukaryota</taxon>
        <taxon>Metazoa</taxon>
        <taxon>Spiralia</taxon>
        <taxon>Lophotrochozoa</taxon>
        <taxon>Mollusca</taxon>
        <taxon>Gastropoda</taxon>
        <taxon>Heterobranchia</taxon>
        <taxon>Euthyneura</taxon>
        <taxon>Panpulmonata</taxon>
        <taxon>Sacoglossa</taxon>
        <taxon>Placobranchoidea</taxon>
        <taxon>Plakobranchidae</taxon>
        <taxon>Elysia</taxon>
    </lineage>
</organism>
<proteinExistence type="predicted"/>
<protein>
    <submittedName>
        <fullName evidence="3">Uncharacterized protein</fullName>
    </submittedName>
</protein>
<gene>
    <name evidence="3" type="ORF">RRG08_034412</name>
</gene>
<dbReference type="Proteomes" id="UP001283361">
    <property type="component" value="Unassembled WGS sequence"/>
</dbReference>
<evidence type="ECO:0000256" key="2">
    <source>
        <dbReference type="SAM" id="Phobius"/>
    </source>
</evidence>
<dbReference type="AlphaFoldDB" id="A0AAE0YDT9"/>
<accession>A0AAE0YDT9</accession>
<comment type="caution">
    <text evidence="3">The sequence shown here is derived from an EMBL/GenBank/DDBJ whole genome shotgun (WGS) entry which is preliminary data.</text>
</comment>
<evidence type="ECO:0000313" key="4">
    <source>
        <dbReference type="Proteomes" id="UP001283361"/>
    </source>
</evidence>
<keyword evidence="2" id="KW-0812">Transmembrane</keyword>